<accession>A0ABD2Q5I0</accession>
<reference evidence="2 3" key="1">
    <citation type="submission" date="2024-11" db="EMBL/GenBank/DDBJ databases">
        <title>Adaptive evolution of stress response genes in parasites aligns with host niche diversity.</title>
        <authorList>
            <person name="Hahn C."/>
            <person name="Resl P."/>
        </authorList>
    </citation>
    <scope>NUCLEOTIDE SEQUENCE [LARGE SCALE GENOMIC DNA]</scope>
    <source>
        <strain evidence="2">EGGRZ-B1_66</strain>
        <tissue evidence="2">Body</tissue>
    </source>
</reference>
<gene>
    <name evidence="2" type="ORF">Ciccas_006525</name>
</gene>
<name>A0ABD2Q5I0_9PLAT</name>
<organism evidence="2 3">
    <name type="scientific">Cichlidogyrus casuarinus</name>
    <dbReference type="NCBI Taxonomy" id="1844966"/>
    <lineage>
        <taxon>Eukaryota</taxon>
        <taxon>Metazoa</taxon>
        <taxon>Spiralia</taxon>
        <taxon>Lophotrochozoa</taxon>
        <taxon>Platyhelminthes</taxon>
        <taxon>Monogenea</taxon>
        <taxon>Monopisthocotylea</taxon>
        <taxon>Dactylogyridea</taxon>
        <taxon>Ancyrocephalidae</taxon>
        <taxon>Cichlidogyrus</taxon>
    </lineage>
</organism>
<protein>
    <submittedName>
        <fullName evidence="2">Uncharacterized protein</fullName>
    </submittedName>
</protein>
<keyword evidence="3" id="KW-1185">Reference proteome</keyword>
<proteinExistence type="predicted"/>
<dbReference type="EMBL" id="JBJKFK010000890">
    <property type="protein sequence ID" value="KAL3314850.1"/>
    <property type="molecule type" value="Genomic_DNA"/>
</dbReference>
<feature type="region of interest" description="Disordered" evidence="1">
    <location>
        <begin position="101"/>
        <end position="120"/>
    </location>
</feature>
<dbReference type="Proteomes" id="UP001626550">
    <property type="component" value="Unassembled WGS sequence"/>
</dbReference>
<evidence type="ECO:0000313" key="2">
    <source>
        <dbReference type="EMBL" id="KAL3314850.1"/>
    </source>
</evidence>
<comment type="caution">
    <text evidence="2">The sequence shown here is derived from an EMBL/GenBank/DDBJ whole genome shotgun (WGS) entry which is preliminary data.</text>
</comment>
<dbReference type="AlphaFoldDB" id="A0ABD2Q5I0"/>
<evidence type="ECO:0000313" key="3">
    <source>
        <dbReference type="Proteomes" id="UP001626550"/>
    </source>
</evidence>
<evidence type="ECO:0000256" key="1">
    <source>
        <dbReference type="SAM" id="MobiDB-lite"/>
    </source>
</evidence>
<sequence>MQGGEGRSSAKQVLVNDAKAVGASIVQLGKDLFTAAREDPNLRQTAQSIKDGTKRVFDTSSANKKAQEQGKNANLVDKTLTIGANLGAEFESLGRQLKQKYTDAKEQRLQNSPPAYTEKN</sequence>